<organism evidence="2 3">
    <name type="scientific">Pontixanthobacter luteolus</name>
    <dbReference type="NCBI Taxonomy" id="295089"/>
    <lineage>
        <taxon>Bacteria</taxon>
        <taxon>Pseudomonadati</taxon>
        <taxon>Pseudomonadota</taxon>
        <taxon>Alphaproteobacteria</taxon>
        <taxon>Sphingomonadales</taxon>
        <taxon>Erythrobacteraceae</taxon>
        <taxon>Pontixanthobacter</taxon>
    </lineage>
</organism>
<dbReference type="GO" id="GO:0016758">
    <property type="term" value="F:hexosyltransferase activity"/>
    <property type="evidence" value="ECO:0007669"/>
    <property type="project" value="UniProtKB-ARBA"/>
</dbReference>
<keyword evidence="3" id="KW-1185">Reference proteome</keyword>
<evidence type="ECO:0000313" key="3">
    <source>
        <dbReference type="Proteomes" id="UP000471435"/>
    </source>
</evidence>
<feature type="domain" description="Glycosyltransferase 2-like" evidence="1">
    <location>
        <begin position="4"/>
        <end position="164"/>
    </location>
</feature>
<dbReference type="RefSeq" id="WP_160730988.1">
    <property type="nucleotide sequence ID" value="NZ_WTYP01000002.1"/>
</dbReference>
<dbReference type="SUPFAM" id="SSF53448">
    <property type="entry name" value="Nucleotide-diphospho-sugar transferases"/>
    <property type="match status" value="1"/>
</dbReference>
<dbReference type="Proteomes" id="UP000471435">
    <property type="component" value="Unassembled WGS sequence"/>
</dbReference>
<name>A0A6I4V1Q5_9SPHN</name>
<accession>A0A6I4V1Q5</accession>
<protein>
    <submittedName>
        <fullName evidence="2">Glycosyltransferase</fullName>
    </submittedName>
</protein>
<evidence type="ECO:0000259" key="1">
    <source>
        <dbReference type="Pfam" id="PF00535"/>
    </source>
</evidence>
<dbReference type="Pfam" id="PF00535">
    <property type="entry name" value="Glycos_transf_2"/>
    <property type="match status" value="1"/>
</dbReference>
<dbReference type="InterPro" id="IPR001173">
    <property type="entry name" value="Glyco_trans_2-like"/>
</dbReference>
<dbReference type="OrthoDB" id="9813349at2"/>
<reference evidence="2 3" key="1">
    <citation type="submission" date="2019-12" db="EMBL/GenBank/DDBJ databases">
        <title>Genomic-based taxomic classification of the family Erythrobacteraceae.</title>
        <authorList>
            <person name="Xu L."/>
        </authorList>
    </citation>
    <scope>NUCLEOTIDE SEQUENCE [LARGE SCALE GENOMIC DNA]</scope>
    <source>
        <strain evidence="2 3">SW-109</strain>
    </source>
</reference>
<gene>
    <name evidence="2" type="ORF">GRI43_10075</name>
</gene>
<keyword evidence="2" id="KW-0808">Transferase</keyword>
<dbReference type="InterPro" id="IPR029044">
    <property type="entry name" value="Nucleotide-diphossugar_trans"/>
</dbReference>
<sequence>MKISVVTNAFNQGQYLAAAAESVLSQEGPEIEYFIMEPGSSDNTVQVLEMLQQRYPGRITVIRDADSGPADGLNRGFERASGDWFIYLNADDVFLPGAFTQAAAAIARNGNAGAIVGNGYIVDEHGRYIRRAISTPFTARRFVQGTAFALQQSTFYRAEAFRQVGGFNLANTTSWDAELLVDLDRSGWSIANAGGYWSLFRMQPNSITVSQRYAGESERTHARYFRDEMRRERGPRDAIVRRLRQNLYRLTHPAMTIARLHDRIAPRDHVFHQASPPAWARD</sequence>
<comment type="caution">
    <text evidence="2">The sequence shown here is derived from an EMBL/GenBank/DDBJ whole genome shotgun (WGS) entry which is preliminary data.</text>
</comment>
<dbReference type="PANTHER" id="PTHR22916">
    <property type="entry name" value="GLYCOSYLTRANSFERASE"/>
    <property type="match status" value="1"/>
</dbReference>
<evidence type="ECO:0000313" key="2">
    <source>
        <dbReference type="EMBL" id="MXP47728.1"/>
    </source>
</evidence>
<proteinExistence type="predicted"/>
<dbReference type="AlphaFoldDB" id="A0A6I4V1Q5"/>
<dbReference type="EMBL" id="WTYP01000002">
    <property type="protein sequence ID" value="MXP47728.1"/>
    <property type="molecule type" value="Genomic_DNA"/>
</dbReference>
<dbReference type="PANTHER" id="PTHR22916:SF3">
    <property type="entry name" value="UDP-GLCNAC:BETAGAL BETA-1,3-N-ACETYLGLUCOSAMINYLTRANSFERASE-LIKE PROTEIN 1"/>
    <property type="match status" value="1"/>
</dbReference>
<dbReference type="Gene3D" id="3.90.550.10">
    <property type="entry name" value="Spore Coat Polysaccharide Biosynthesis Protein SpsA, Chain A"/>
    <property type="match status" value="1"/>
</dbReference>